<evidence type="ECO:0000313" key="2">
    <source>
        <dbReference type="PIR" id="JP0075"/>
    </source>
</evidence>
<dbReference type="InterPro" id="IPR050111">
    <property type="entry name" value="C-type_lectin/snaclec_domain"/>
</dbReference>
<evidence type="ECO:0007829" key="4">
    <source>
        <dbReference type="PDB" id="3ALT"/>
    </source>
</evidence>
<feature type="binding site" evidence="3 4">
    <location>
        <position position="116"/>
    </location>
    <ligand>
        <name>Ca(2+)</name>
        <dbReference type="ChEBI" id="CHEBI:29108"/>
    </ligand>
</feature>
<dbReference type="GO" id="GO:0046872">
    <property type="term" value="F:metal ion binding"/>
    <property type="evidence" value="ECO:0007669"/>
    <property type="project" value="UniProtKB-KW"/>
</dbReference>
<dbReference type="SMR" id="Q7M4F9"/>
<feature type="disulfide bond" evidence="3 4">
    <location>
        <begin position="33"/>
        <end position="147"/>
    </location>
</feature>
<dbReference type="PIR" id="JP0075">
    <property type="entry name" value="JP0075"/>
</dbReference>
<name>Q7M4F9_PSEEC</name>
<evidence type="ECO:0007829" key="3">
    <source>
        <dbReference type="PDB" id="3ALS"/>
    </source>
</evidence>
<keyword evidence="3 4" id="KW-0479">Metal-binding</keyword>
<protein>
    <submittedName>
        <fullName evidence="2">Lectin CEL-IV, C-type</fullName>
    </submittedName>
</protein>
<dbReference type="InterPro" id="IPR001304">
    <property type="entry name" value="C-type_lectin-like"/>
</dbReference>
<accession>Q7M4F9</accession>
<dbReference type="AlphaFoldDB" id="Q7M4F9"/>
<dbReference type="UniLectin" id="Q7M4F9"/>
<feature type="disulfide bond" description="Interchain (with C-151)" evidence="3 4">
    <location>
        <position position="41"/>
    </location>
</feature>
<feature type="disulfide bond" evidence="3 4">
    <location>
        <begin position="5"/>
        <end position="16"/>
    </location>
</feature>
<dbReference type="PDB" id="3ALS">
    <property type="method" value="X-ray"/>
    <property type="resolution" value="3.00 A"/>
    <property type="chains" value="A/B/C/D=1-157"/>
</dbReference>
<feature type="disulfide bond" description="Interchain" evidence="5">
    <location>
        <position position="1"/>
    </location>
</feature>
<evidence type="ECO:0000259" key="1">
    <source>
        <dbReference type="PROSITE" id="PS50041"/>
    </source>
</evidence>
<reference evidence="3 4" key="1">
    <citation type="journal article" date="2011" name="J. Biol. Chem.">
        <title>Galactose recognition by a tetrameric C-type lectin, CEL-IV, containing the EPN carbohydrate recognition motif.</title>
        <authorList>
            <person name="Hatakeyama T."/>
            <person name="Kamiya T."/>
            <person name="Kusunoki M."/>
            <person name="Nakamura-Tsuruta S."/>
            <person name="Hirabayashi J."/>
            <person name="Goda S."/>
            <person name="Unno H."/>
        </authorList>
    </citation>
    <scope>X-RAY CRYSTALLOGRAPHY (1.65 ANGSTROMS) IN COMPLEX WITH CA(2+)</scope>
    <scope>DISULFIDE BONDS</scope>
</reference>
<proteinExistence type="evidence at protein level"/>
<sequence length="157" mass="17096">CLTSCPPLWTGFNGKCFRLFHNHLNFDNAENACRQFGLASCSGDELATGHLASIHSAESQAFLTELVKTSLPDLITGGWAPQVYIGMKVGSTNSDQTWTDGSSVDYDGWVSGEPNNGPNSRGAIAAGDYSRGFWADVYSNNNFKYICQLPCVHYTLE</sequence>
<dbReference type="PDBsum" id="3ALU"/>
<dbReference type="PROSITE" id="PS50041">
    <property type="entry name" value="C_TYPE_LECTIN_2"/>
    <property type="match status" value="1"/>
</dbReference>
<feature type="binding site" evidence="3 4">
    <location>
        <position position="115"/>
    </location>
    <ligand>
        <name>Ca(2+)</name>
        <dbReference type="ChEBI" id="CHEBI:29108"/>
    </ligand>
</feature>
<evidence type="ECO:0007829" key="5">
    <source>
        <dbReference type="PDB" id="3ALU"/>
    </source>
</evidence>
<dbReference type="PDB" id="3ALU">
    <property type="method" value="X-ray"/>
    <property type="resolution" value="1.65 A"/>
    <property type="chains" value="A/B/C/D=1-157"/>
</dbReference>
<feature type="binding site" evidence="3 4">
    <location>
        <position position="136"/>
    </location>
    <ligand>
        <name>Ca(2+)</name>
        <dbReference type="ChEBI" id="CHEBI:29108"/>
    </ligand>
</feature>
<keyword evidence="3 4" id="KW-0106">Calcium</keyword>
<dbReference type="SMART" id="SM00034">
    <property type="entry name" value="CLECT"/>
    <property type="match status" value="1"/>
</dbReference>
<dbReference type="PANTHER" id="PTHR22803">
    <property type="entry name" value="MANNOSE, PHOSPHOLIPASE, LECTIN RECEPTOR RELATED"/>
    <property type="match status" value="1"/>
</dbReference>
<dbReference type="EvolutionaryTrace" id="Q7M4F9"/>
<organism evidence="2">
    <name type="scientific">Pseudocnus echinatus</name>
    <name type="common">Sea cucumber</name>
    <name type="synonym">Cucumaria echinata</name>
    <dbReference type="NCBI Taxonomy" id="2592315"/>
    <lineage>
        <taxon>Eukaryota</taxon>
        <taxon>Metazoa</taxon>
        <taxon>Echinodermata</taxon>
        <taxon>Eleutherozoa</taxon>
        <taxon>Echinozoa</taxon>
        <taxon>Holothuroidea</taxon>
        <taxon>Dendrochirotacea</taxon>
        <taxon>Dendrochirotida</taxon>
        <taxon>Cucumariidae</taxon>
        <taxon>Pseudocnus</taxon>
    </lineage>
</organism>
<keyword evidence="3 4" id="KW-0002">3D-structure</keyword>
<dbReference type="PDBsum" id="3ALT"/>
<feature type="domain" description="C-type lectin" evidence="1">
    <location>
        <begin position="12"/>
        <end position="148"/>
    </location>
</feature>
<feature type="binding site" evidence="3 4">
    <location>
        <position position="113"/>
    </location>
    <ligand>
        <name>Ca(2+)</name>
        <dbReference type="ChEBI" id="CHEBI:29108"/>
    </ligand>
</feature>
<dbReference type="SUPFAM" id="SSF56436">
    <property type="entry name" value="C-type lectin-like"/>
    <property type="match status" value="1"/>
</dbReference>
<dbReference type="InterPro" id="IPR016187">
    <property type="entry name" value="CTDL_fold"/>
</dbReference>
<feature type="disulfide bond" description="Interchain (with C-41)" evidence="3 4">
    <location>
        <position position="151"/>
    </location>
</feature>
<dbReference type="Gene3D" id="3.10.100.10">
    <property type="entry name" value="Mannose-Binding Protein A, subunit A"/>
    <property type="match status" value="1"/>
</dbReference>
<dbReference type="PDB" id="3ALT">
    <property type="method" value="X-ray"/>
    <property type="resolution" value="2.50 A"/>
    <property type="chains" value="A/B/C/D=1-157"/>
</dbReference>
<dbReference type="PDBsum" id="3ALS"/>
<dbReference type="InterPro" id="IPR016186">
    <property type="entry name" value="C-type_lectin-like/link_sf"/>
</dbReference>
<dbReference type="Pfam" id="PF00059">
    <property type="entry name" value="Lectin_C"/>
    <property type="match status" value="1"/>
</dbReference>